<reference evidence="1" key="2">
    <citation type="submission" date="2018-06" db="EMBL/GenBank/DDBJ databases">
        <authorList>
            <person name="Ashton P.M."/>
            <person name="Dallman T."/>
            <person name="Nair S."/>
            <person name="De Pinna E."/>
            <person name="Peters T."/>
            <person name="Grant K."/>
        </authorList>
    </citation>
    <scope>NUCLEOTIDE SEQUENCE</scope>
    <source>
        <strain evidence="1">532482</strain>
    </source>
</reference>
<evidence type="ECO:0000313" key="6">
    <source>
        <dbReference type="EMBL" id="HAE3195227.1"/>
    </source>
</evidence>
<dbReference type="Proteomes" id="UP000323452">
    <property type="component" value="Unassembled WGS sequence"/>
</dbReference>
<protein>
    <submittedName>
        <fullName evidence="8">Uncharacterized protein</fullName>
    </submittedName>
</protein>
<dbReference type="Proteomes" id="UP000839902">
    <property type="component" value="Unassembled WGS sequence"/>
</dbReference>
<organism evidence="8 9">
    <name type="scientific">Salmonella enterica subsp. enterica serovar Cerro</name>
    <dbReference type="NCBI Taxonomy" id="340188"/>
    <lineage>
        <taxon>Bacteria</taxon>
        <taxon>Pseudomonadati</taxon>
        <taxon>Pseudomonadota</taxon>
        <taxon>Gammaproteobacteria</taxon>
        <taxon>Enterobacterales</taxon>
        <taxon>Enterobacteriaceae</taxon>
        <taxon>Salmonella</taxon>
    </lineage>
</organism>
<dbReference type="EMBL" id="SRAQ01000002">
    <property type="protein sequence ID" value="KAA7287892.1"/>
    <property type="molecule type" value="Genomic_DNA"/>
</dbReference>
<dbReference type="EMBL" id="AAKJYZ010000001">
    <property type="protein sequence ID" value="ECS5567966.1"/>
    <property type="molecule type" value="Genomic_DNA"/>
</dbReference>
<dbReference type="EMBL" id="AAKQSY010000001">
    <property type="protein sequence ID" value="ECU6927572.1"/>
    <property type="molecule type" value="Genomic_DNA"/>
</dbReference>
<reference evidence="5" key="3">
    <citation type="submission" date="2018-07" db="EMBL/GenBank/DDBJ databases">
        <authorList>
            <consortium name="PulseNet: The National Subtyping Network for Foodborne Disease Surveillance"/>
            <person name="Tarr C.L."/>
            <person name="Trees E."/>
            <person name="Katz L.S."/>
            <person name="Carleton-Romer H.A."/>
            <person name="Stroika S."/>
            <person name="Kucerova Z."/>
            <person name="Roache K.F."/>
            <person name="Sabol A.L."/>
            <person name="Besser J."/>
            <person name="Gerner-Smidt P."/>
        </authorList>
    </citation>
    <scope>NUCLEOTIDE SEQUENCE</scope>
    <source>
        <strain evidence="5">PNUSAS002073</strain>
    </source>
</reference>
<evidence type="ECO:0000313" key="8">
    <source>
        <dbReference type="EMBL" id="KAA7287892.1"/>
    </source>
</evidence>
<dbReference type="EMBL" id="AAKNKP010000001">
    <property type="protein sequence ID" value="ECT6423167.1"/>
    <property type="molecule type" value="Genomic_DNA"/>
</dbReference>
<comment type="caution">
    <text evidence="8">The sequence shown here is derived from an EMBL/GenBank/DDBJ whole genome shotgun (WGS) entry which is preliminary data.</text>
</comment>
<dbReference type="AlphaFoldDB" id="A0A2T9QDN6"/>
<proteinExistence type="predicted"/>
<reference evidence="8" key="7">
    <citation type="submission" date="2019-03" db="EMBL/GenBank/DDBJ databases">
        <authorList>
            <person name="Levent G."/>
            <person name="Schlochtermeier A."/>
            <person name="Ives S.E."/>
            <person name="Norman K.N."/>
            <person name="Lawhon S.D."/>
            <person name="Loneragan G.H."/>
            <person name="Anderson R.C."/>
            <person name="Scott H.M."/>
        </authorList>
    </citation>
    <scope>NUCLEOTIDE SEQUENCE</scope>
    <source>
        <strain evidence="8">ME2L-19-234</strain>
    </source>
</reference>
<gene>
    <name evidence="4" type="ORF">A6E75_01255</name>
    <name evidence="5" type="ORF">A8D33_00560</name>
    <name evidence="2" type="ORF">APX06_22795</name>
    <name evidence="3" type="ORF">BGP46_01810</name>
    <name evidence="1" type="ORF">DQ894_07620</name>
    <name evidence="8" type="ORF">E4904_04570</name>
    <name evidence="6" type="ORF">G3454_002378</name>
    <name evidence="7" type="ORF">G4Y54_000291</name>
</gene>
<evidence type="ECO:0000313" key="3">
    <source>
        <dbReference type="EMBL" id="ECS5567966.1"/>
    </source>
</evidence>
<reference evidence="6" key="4">
    <citation type="submission" date="2018-07" db="EMBL/GenBank/DDBJ databases">
        <authorList>
            <consortium name="NCBI Pathogen Detection Project"/>
        </authorList>
    </citation>
    <scope>NUCLEOTIDE SEQUENCE</scope>
    <source>
        <strain evidence="6">11-0573</strain>
        <strain evidence="7">12-0352</strain>
    </source>
</reference>
<accession>A0A2T9QDN6</accession>
<reference evidence="2" key="5">
    <citation type="submission" date="2018-07" db="EMBL/GenBank/DDBJ databases">
        <authorList>
            <consortium name="NARMS: The National Antimicrobial Resistance Monitoring System"/>
        </authorList>
    </citation>
    <scope>NUCLEOTIDE SEQUENCE</scope>
    <source>
        <strain evidence="2">FSIS1503023</strain>
        <strain evidence="4">FSIS1606185</strain>
        <strain evidence="3">FSIS1607449</strain>
    </source>
</reference>
<name>A0A2T9QDN6_SALET</name>
<reference evidence="8 9" key="6">
    <citation type="journal article" date="2019" name="Proc. Natl. Acad. Sci. U.S.A.">
        <title>Microbiome composition shapes rapid genomic adaptation of Drosophila melanogaster.</title>
        <authorList>
            <person name="Rudman S.M."/>
            <person name="Greenblum S."/>
            <person name="Hughes R.C."/>
            <person name="Rajpurohit S."/>
            <person name="Kiratli O."/>
            <person name="Lowder D.B."/>
            <person name="Lemmon S.G."/>
            <person name="Petrov D.A."/>
            <person name="Chaston J.M."/>
            <person name="Schmidt P."/>
        </authorList>
    </citation>
    <scope>NUCLEOTIDE SEQUENCE [LARGE SCALE GENOMIC DNA]</scope>
    <source>
        <strain evidence="8 9">ME2L-19-234</strain>
    </source>
</reference>
<evidence type="ECO:0000313" key="4">
    <source>
        <dbReference type="EMBL" id="ECT6423167.1"/>
    </source>
</evidence>
<dbReference type="EMBL" id="AAHKKG010000006">
    <property type="protein sequence ID" value="EBX1652113.1"/>
    <property type="molecule type" value="Genomic_DNA"/>
</dbReference>
<evidence type="ECO:0000313" key="1">
    <source>
        <dbReference type="EMBL" id="EBX1652113.1"/>
    </source>
</evidence>
<dbReference type="EMBL" id="AAKIXF010000031">
    <property type="protein sequence ID" value="ECS2244787.1"/>
    <property type="molecule type" value="Genomic_DNA"/>
</dbReference>
<evidence type="ECO:0000313" key="2">
    <source>
        <dbReference type="EMBL" id="ECS2244787.1"/>
    </source>
</evidence>
<dbReference type="EMBL" id="DAATOQ010000001">
    <property type="protein sequence ID" value="HAE8893896.1"/>
    <property type="molecule type" value="Genomic_DNA"/>
</dbReference>
<dbReference type="EMBL" id="DAAROJ010000009">
    <property type="protein sequence ID" value="HAE3195227.1"/>
    <property type="molecule type" value="Genomic_DNA"/>
</dbReference>
<evidence type="ECO:0000313" key="9">
    <source>
        <dbReference type="Proteomes" id="UP000323452"/>
    </source>
</evidence>
<evidence type="ECO:0000313" key="5">
    <source>
        <dbReference type="EMBL" id="ECU6927572.1"/>
    </source>
</evidence>
<evidence type="ECO:0000313" key="7">
    <source>
        <dbReference type="EMBL" id="HAE8893896.1"/>
    </source>
</evidence>
<reference evidence="6" key="1">
    <citation type="journal article" date="2018" name="Genome Biol.">
        <title>SKESA: strategic k-mer extension for scrupulous assemblies.</title>
        <authorList>
            <person name="Souvorov A."/>
            <person name="Agarwala R."/>
            <person name="Lipman D.J."/>
        </authorList>
    </citation>
    <scope>NUCLEOTIDE SEQUENCE</scope>
    <source>
        <strain evidence="6">11-0573</strain>
        <strain evidence="7">12-0352</strain>
    </source>
</reference>
<sequence>MARTRAQRRHHEWRLKAMRRHYNNARSCSSTHVGMVYHTPCSCSCWMCGHQRKNHGMNRQEVRARLRYTD</sequence>